<evidence type="ECO:0000313" key="6">
    <source>
        <dbReference type="Proteomes" id="UP000801428"/>
    </source>
</evidence>
<reference evidence="5" key="1">
    <citation type="submission" date="2019-04" db="EMBL/GenBank/DDBJ databases">
        <title>Sequencing of skin fungus with MAO and IRED activity.</title>
        <authorList>
            <person name="Marsaioli A.J."/>
            <person name="Bonatto J.M.C."/>
            <person name="Reis Junior O."/>
        </authorList>
    </citation>
    <scope>NUCLEOTIDE SEQUENCE</scope>
    <source>
        <strain evidence="5">30M1</strain>
    </source>
</reference>
<name>A0A9P4T6K3_CURKU</name>
<keyword evidence="6" id="KW-1185">Reference proteome</keyword>
<dbReference type="OrthoDB" id="7464126at2759"/>
<dbReference type="SUPFAM" id="SSF52540">
    <property type="entry name" value="P-loop containing nucleoside triphosphate hydrolases"/>
    <property type="match status" value="1"/>
</dbReference>
<proteinExistence type="predicted"/>
<dbReference type="PANTHER" id="PTHR10039">
    <property type="entry name" value="AMELOGENIN"/>
    <property type="match status" value="1"/>
</dbReference>
<evidence type="ECO:0008006" key="7">
    <source>
        <dbReference type="Google" id="ProtNLM"/>
    </source>
</evidence>
<sequence>MSQIRTSLSIPTQPWETAKLRFFANLSPQEISLYENASLENLFYDASSIQRKHARGSRIWRLQERMTPLIDSIEDYGKAMDVFVNTCPLIMSPLWGSIRVVLLVSEAASFQEKLVDCLAQIGDVLPRFRVYEVIFRNHERLLVALSAAYLDVLNFCVATKDFFVKNRRSVIPLSIALRGLWSSHLRVFDDYKSKFRAHSKRVTSEAGIAHYIESAKNREVQLRDKALQIRNAKLERRNQALISLPAVDYMSKQNRLTGIRHPGTCIWLQNMPEFDSWFKSPKSACVCCYGIPGAGKSVLAASLRDFLKGRLLADNNEIICYYYFDYSDHASLISSHIVASLVKQVLEGLPLDHFDDSFTSPYSRAQQLPDLAESTHYLASILKTFGTTYLILDGIDELVPEEQTNCLKLIEMLMRQSEIKVKIFVTSRTEEFRVKKALQNHGVLYMSRERVDSDIARYIKDEIGRMDAPPLSNDKALRNEAVCRLVEGSQGMFLWAHFQLIEIEACLTKEAVQTTLANLPKTLNETYLRILHKILNSPGGQAKLDLMRKAFEWISVARRPLRLEELEEAVALEPTDTFLHMDRIPKGIGGRLLGACGNLALLDEEENTVTFAHHTVKQFFSSMHWSTDELSPFVSLKSSEETVGHLCLVYLSFSDFETQVAQAPKQAQIDYDLVGEVLWLNVPFAARFRDAISWSRSWRGIPDQDLSSVDFVIPVTSAPTGVLMRQYILLEYIIEYWIYHTSGMRKSSTSSSTWSTLEHVVLHRQLFFEYRPWNDHSHRKRVKTELQNLHDCGSKITKARLVVMLNSSGAILQITIYAWALRHAVGSLLGLLDRSIMDAYLNLVRLETVPAGLESGWVSSEHVYSVFNNFPPPVSRELKILDLQHHTESKWSGELLNQLLCISTDSHGSLDTELLYIFLGHELRRWLDCGIWTDLQISTAIHALRRGNRASFDCVFQDCVGDSSQFATSTSASWQTCASAKIVKGCLTRPATGTAWTCNIEWDLVFMLERHYATYNLPLWISELMGAQTTDEYIGRALIVVALVHRKSMSYVTTIMTNLGITVDQKSTFRPPGDWKKSRFGSKDAYQRIAPFLWVDVFALVPEINNATRRYNTPLNRYGPREQHLAWAVAVQPVIKLWYKHNKCFSVESLEKDGIHILKWVVYHRAFDTVEALMPMYKEYGRTEDGRAEIAEILDFNAPEATLQLIKSLRLHEAQAATPAVPKVT</sequence>
<dbReference type="EMBL" id="SWKU01000033">
    <property type="protein sequence ID" value="KAF2995372.1"/>
    <property type="molecule type" value="Genomic_DNA"/>
</dbReference>
<dbReference type="Pfam" id="PF24809">
    <property type="entry name" value="DUF7708"/>
    <property type="match status" value="1"/>
</dbReference>
<feature type="domain" description="GPI inositol-deacylase winged helix" evidence="2">
    <location>
        <begin position="548"/>
        <end position="622"/>
    </location>
</feature>
<feature type="domain" description="DUF7708" evidence="3">
    <location>
        <begin position="69"/>
        <end position="212"/>
    </location>
</feature>
<evidence type="ECO:0000259" key="3">
    <source>
        <dbReference type="Pfam" id="PF24809"/>
    </source>
</evidence>
<keyword evidence="1" id="KW-0677">Repeat</keyword>
<dbReference type="Proteomes" id="UP000801428">
    <property type="component" value="Unassembled WGS sequence"/>
</dbReference>
<evidence type="ECO:0000259" key="4">
    <source>
        <dbReference type="Pfam" id="PF24883"/>
    </source>
</evidence>
<dbReference type="InterPro" id="IPR027417">
    <property type="entry name" value="P-loop_NTPase"/>
</dbReference>
<dbReference type="AlphaFoldDB" id="A0A9P4T6K3"/>
<protein>
    <recommendedName>
        <fullName evidence="7">NACHT domain-containing protein</fullName>
    </recommendedName>
</protein>
<gene>
    <name evidence="5" type="ORF">E8E13_003624</name>
</gene>
<accession>A0A9P4T6K3</accession>
<dbReference type="InterPro" id="IPR056884">
    <property type="entry name" value="NPHP3-like_N"/>
</dbReference>
<dbReference type="Gene3D" id="3.40.50.300">
    <property type="entry name" value="P-loop containing nucleotide triphosphate hydrolases"/>
    <property type="match status" value="1"/>
</dbReference>
<evidence type="ECO:0000256" key="1">
    <source>
        <dbReference type="ARBA" id="ARBA00022737"/>
    </source>
</evidence>
<organism evidence="5 6">
    <name type="scientific">Curvularia kusanoi</name>
    <name type="common">Cochliobolus kusanoi</name>
    <dbReference type="NCBI Taxonomy" id="90978"/>
    <lineage>
        <taxon>Eukaryota</taxon>
        <taxon>Fungi</taxon>
        <taxon>Dikarya</taxon>
        <taxon>Ascomycota</taxon>
        <taxon>Pezizomycotina</taxon>
        <taxon>Dothideomycetes</taxon>
        <taxon>Pleosporomycetidae</taxon>
        <taxon>Pleosporales</taxon>
        <taxon>Pleosporineae</taxon>
        <taxon>Pleosporaceae</taxon>
        <taxon>Curvularia</taxon>
    </lineage>
</organism>
<dbReference type="InterPro" id="IPR054471">
    <property type="entry name" value="GPIID_WHD"/>
</dbReference>
<comment type="caution">
    <text evidence="5">The sequence shown here is derived from an EMBL/GenBank/DDBJ whole genome shotgun (WGS) entry which is preliminary data.</text>
</comment>
<evidence type="ECO:0000313" key="5">
    <source>
        <dbReference type="EMBL" id="KAF2995372.1"/>
    </source>
</evidence>
<dbReference type="Pfam" id="PF22939">
    <property type="entry name" value="WHD_GPIID"/>
    <property type="match status" value="1"/>
</dbReference>
<evidence type="ECO:0000259" key="2">
    <source>
        <dbReference type="Pfam" id="PF22939"/>
    </source>
</evidence>
<feature type="domain" description="Nephrocystin 3-like N-terminal" evidence="4">
    <location>
        <begin position="263"/>
        <end position="428"/>
    </location>
</feature>
<dbReference type="Pfam" id="PF24883">
    <property type="entry name" value="NPHP3_N"/>
    <property type="match status" value="1"/>
</dbReference>
<dbReference type="InterPro" id="IPR056125">
    <property type="entry name" value="DUF7708"/>
</dbReference>